<organism evidence="1 2">
    <name type="scientific">Sphingomonas swuensis</name>
    <dbReference type="NCBI Taxonomy" id="977800"/>
    <lineage>
        <taxon>Bacteria</taxon>
        <taxon>Pseudomonadati</taxon>
        <taxon>Pseudomonadota</taxon>
        <taxon>Alphaproteobacteria</taxon>
        <taxon>Sphingomonadales</taxon>
        <taxon>Sphingomonadaceae</taxon>
        <taxon>Sphingomonas</taxon>
    </lineage>
</organism>
<name>A0ABP7T4T0_9SPHN</name>
<proteinExistence type="predicted"/>
<evidence type="ECO:0000313" key="1">
    <source>
        <dbReference type="EMBL" id="GAA4021087.1"/>
    </source>
</evidence>
<keyword evidence="2" id="KW-1185">Reference proteome</keyword>
<dbReference type="EMBL" id="BAABBQ010000001">
    <property type="protein sequence ID" value="GAA4021087.1"/>
    <property type="molecule type" value="Genomic_DNA"/>
</dbReference>
<protein>
    <submittedName>
        <fullName evidence="1">Uncharacterized protein</fullName>
    </submittedName>
</protein>
<dbReference type="Proteomes" id="UP001500235">
    <property type="component" value="Unassembled WGS sequence"/>
</dbReference>
<gene>
    <name evidence="1" type="ORF">GCM10022280_22050</name>
</gene>
<comment type="caution">
    <text evidence="1">The sequence shown here is derived from an EMBL/GenBank/DDBJ whole genome shotgun (WGS) entry which is preliminary data.</text>
</comment>
<sequence length="86" mass="9427">MSVKLVQQGVLIRMAELAHAKSMPRMAVIKVSDCGYRGNFAQCRIVGQMLAEGENASPEGRNEIVYFRVADVLSGTMVEEGRTPAR</sequence>
<accession>A0ABP7T4T0</accession>
<reference evidence="2" key="1">
    <citation type="journal article" date="2019" name="Int. J. Syst. Evol. Microbiol.">
        <title>The Global Catalogue of Microorganisms (GCM) 10K type strain sequencing project: providing services to taxonomists for standard genome sequencing and annotation.</title>
        <authorList>
            <consortium name="The Broad Institute Genomics Platform"/>
            <consortium name="The Broad Institute Genome Sequencing Center for Infectious Disease"/>
            <person name="Wu L."/>
            <person name="Ma J."/>
        </authorList>
    </citation>
    <scope>NUCLEOTIDE SEQUENCE [LARGE SCALE GENOMIC DNA]</scope>
    <source>
        <strain evidence="2">JCM 17563</strain>
    </source>
</reference>
<evidence type="ECO:0000313" key="2">
    <source>
        <dbReference type="Proteomes" id="UP001500235"/>
    </source>
</evidence>